<keyword evidence="5" id="KW-1185">Reference proteome</keyword>
<dbReference type="InterPro" id="IPR005090">
    <property type="entry name" value="RepC_N"/>
</dbReference>
<gene>
    <name evidence="4" type="ordered locus">Acry_3518</name>
</gene>
<reference evidence="4 5" key="1">
    <citation type="submission" date="2007-05" db="EMBL/GenBank/DDBJ databases">
        <title>Complete sequence of plasmid3 pACRY03 of Acidiphilium cryptum JF-5.</title>
        <authorList>
            <consortium name="US DOE Joint Genome Institute"/>
            <person name="Copeland A."/>
            <person name="Lucas S."/>
            <person name="Lapidus A."/>
            <person name="Barry K."/>
            <person name="Detter J.C."/>
            <person name="Glavina del Rio T."/>
            <person name="Hammon N."/>
            <person name="Israni S."/>
            <person name="Dalin E."/>
            <person name="Tice H."/>
            <person name="Pitluck S."/>
            <person name="Sims D."/>
            <person name="Brettin T."/>
            <person name="Bruce D."/>
            <person name="Han C."/>
            <person name="Schmutz J."/>
            <person name="Larimer F."/>
            <person name="Land M."/>
            <person name="Hauser L."/>
            <person name="Kyrpides N."/>
            <person name="Kim E."/>
            <person name="Magnuson T."/>
            <person name="Richardson P."/>
        </authorList>
    </citation>
    <scope>NUCLEOTIDE SEQUENCE [LARGE SCALE GENOMIC DNA]</scope>
    <source>
        <strain evidence="5">JF-5</strain>
        <plasmid evidence="5">Plasmid pACRY03</plasmid>
    </source>
</reference>
<feature type="domain" description="Plasmid replication protein C N-terminal" evidence="2">
    <location>
        <begin position="42"/>
        <end position="213"/>
    </location>
</feature>
<keyword evidence="4" id="KW-0614">Plasmid</keyword>
<dbReference type="InterPro" id="IPR047611">
    <property type="entry name" value="RepABC_RepC"/>
</dbReference>
<evidence type="ECO:0000313" key="4">
    <source>
        <dbReference type="EMBL" id="ABQ29118.1"/>
    </source>
</evidence>
<feature type="domain" description="Plasmid replication protein C C-terminal" evidence="3">
    <location>
        <begin position="348"/>
        <end position="446"/>
    </location>
</feature>
<evidence type="ECO:0000259" key="3">
    <source>
        <dbReference type="Pfam" id="PF11800"/>
    </source>
</evidence>
<geneLocation type="plasmid" evidence="4 5">
    <name>pACRY03</name>
</geneLocation>
<dbReference type="Pfam" id="PF11800">
    <property type="entry name" value="RP-C_C"/>
    <property type="match status" value="1"/>
</dbReference>
<evidence type="ECO:0000259" key="2">
    <source>
        <dbReference type="Pfam" id="PF03428"/>
    </source>
</evidence>
<sequence length="453" mass="49425">MPVSAPTGRVSPIPVGVSMQLPHQAERGHVPPSLPARPTGLRRLTPAMLPTGRLADEFAGGDVTPGQALAAFKAAAPFLGIGPRAAQAIDWLFRFTQPQDWQPGARPIVWPSAAMMAAELGITETQTKRLNRHLAELGVVTMRDSPNGKRYGHRDRSGRIIEAYGFDLSPIAQRIEEFRALAEAGREERAAVAKLRRRASIARASLRQTWETFREQEIDLPAPLRTAAQAASRGLKALDSSQRLKPAVEALEAIAVDARRALEMALAGASREQTSISESVEMCPKGHADVPHITTTNQILYPNKDTVIALKECSRGDLPGRTAQTKPPARQERQERQDRGSSLKLTPDELVRLAPRLVPYLRHPSPSWPEIVDAADWLRHDLGVSKPLWGEACLAMGREQAAIALALVSAKPPGHFRSSPGGYFHGMVERARDGGLHLDRTIWGLRGASAHKK</sequence>
<dbReference type="Pfam" id="PF03428">
    <property type="entry name" value="RP-C"/>
    <property type="match status" value="1"/>
</dbReference>
<dbReference type="InterPro" id="IPR021760">
    <property type="entry name" value="RepC_C"/>
</dbReference>
<evidence type="ECO:0000313" key="5">
    <source>
        <dbReference type="Proteomes" id="UP000000245"/>
    </source>
</evidence>
<dbReference type="Proteomes" id="UP000000245">
    <property type="component" value="Plasmid pACRY03"/>
</dbReference>
<accession>A5FU36</accession>
<protein>
    <submittedName>
        <fullName evidence="4">Replication protein C</fullName>
    </submittedName>
</protein>
<feature type="region of interest" description="Disordered" evidence="1">
    <location>
        <begin position="313"/>
        <end position="345"/>
    </location>
</feature>
<organism evidence="4 5">
    <name type="scientific">Acidiphilium cryptum (strain JF-5)</name>
    <dbReference type="NCBI Taxonomy" id="349163"/>
    <lineage>
        <taxon>Bacteria</taxon>
        <taxon>Pseudomonadati</taxon>
        <taxon>Pseudomonadota</taxon>
        <taxon>Alphaproteobacteria</taxon>
        <taxon>Acetobacterales</taxon>
        <taxon>Acidocellaceae</taxon>
        <taxon>Acidiphilium</taxon>
    </lineage>
</organism>
<name>A5FU36_ACICJ</name>
<dbReference type="EMBL" id="CP000691">
    <property type="protein sequence ID" value="ABQ29118.1"/>
    <property type="molecule type" value="Genomic_DNA"/>
</dbReference>
<dbReference type="KEGG" id="acr:Acry_3518"/>
<dbReference type="NCBIfam" id="NF040974">
    <property type="entry name" value="RepABC_RepC"/>
    <property type="match status" value="1"/>
</dbReference>
<evidence type="ECO:0000256" key="1">
    <source>
        <dbReference type="SAM" id="MobiDB-lite"/>
    </source>
</evidence>
<feature type="compositionally biased region" description="Basic and acidic residues" evidence="1">
    <location>
        <begin position="329"/>
        <end position="345"/>
    </location>
</feature>
<dbReference type="AlphaFoldDB" id="A5FU36"/>
<proteinExistence type="predicted"/>
<dbReference type="HOGENOM" id="CLU_051007_1_0_5"/>